<accession>H1DFH8</accession>
<evidence type="ECO:0000313" key="3">
    <source>
        <dbReference type="Proteomes" id="UP000004892"/>
    </source>
</evidence>
<name>H1DFH8_9BACT</name>
<evidence type="ECO:0000313" key="2">
    <source>
        <dbReference type="EMBL" id="EHP48869.1"/>
    </source>
</evidence>
<comment type="caution">
    <text evidence="2">The sequence shown here is derived from an EMBL/GenBank/DDBJ whole genome shotgun (WGS) entry which is preliminary data.</text>
</comment>
<dbReference type="Proteomes" id="UP000004892">
    <property type="component" value="Unassembled WGS sequence"/>
</dbReference>
<proteinExistence type="predicted"/>
<protein>
    <submittedName>
        <fullName evidence="2">Uncharacterized protein</fullName>
    </submittedName>
</protein>
<keyword evidence="3" id="KW-1185">Reference proteome</keyword>
<evidence type="ECO:0000256" key="1">
    <source>
        <dbReference type="SAM" id="SignalP"/>
    </source>
</evidence>
<reference evidence="2 3" key="1">
    <citation type="submission" date="2012-01" db="EMBL/GenBank/DDBJ databases">
        <title>The Genome Sequence of Odoribacter laneus YIT 12061.</title>
        <authorList>
            <consortium name="The Broad Institute Genome Sequencing Platform"/>
            <person name="Earl A."/>
            <person name="Ward D."/>
            <person name="Feldgarden M."/>
            <person name="Gevers D."/>
            <person name="Morotomi M."/>
            <person name="Young S.K."/>
            <person name="Zeng Q."/>
            <person name="Gargeya S."/>
            <person name="Fitzgerald M."/>
            <person name="Haas B."/>
            <person name="Abouelleil A."/>
            <person name="Alvarado L."/>
            <person name="Arachchi H.M."/>
            <person name="Berlin A."/>
            <person name="Chapman S.B."/>
            <person name="Gearin G."/>
            <person name="Goldberg J."/>
            <person name="Griggs A."/>
            <person name="Gujja S."/>
            <person name="Hansen M."/>
            <person name="Heiman D."/>
            <person name="Howarth C."/>
            <person name="Larimer J."/>
            <person name="Lui A."/>
            <person name="MacDonald P.J.P."/>
            <person name="McCowen C."/>
            <person name="Montmayeur A."/>
            <person name="Murphy C."/>
            <person name="Neiman D."/>
            <person name="Pearson M."/>
            <person name="Priest M."/>
            <person name="Roberts A."/>
            <person name="Saif S."/>
            <person name="Shea T."/>
            <person name="Sisk P."/>
            <person name="Stolte C."/>
            <person name="Sykes S."/>
            <person name="Wortman J."/>
            <person name="Nusbaum C."/>
            <person name="Birren B."/>
        </authorList>
    </citation>
    <scope>NUCLEOTIDE SEQUENCE [LARGE SCALE GENOMIC DNA]</scope>
    <source>
        <strain evidence="2 3">YIT 12061</strain>
    </source>
</reference>
<feature type="chain" id="PRO_5005682682" evidence="1">
    <location>
        <begin position="20"/>
        <end position="244"/>
    </location>
</feature>
<dbReference type="GeneID" id="98068605"/>
<dbReference type="HOGENOM" id="CLU_1131810_0_0_10"/>
<gene>
    <name evidence="2" type="ORF">HMPREF9449_01014</name>
</gene>
<dbReference type="SUPFAM" id="SSF48452">
    <property type="entry name" value="TPR-like"/>
    <property type="match status" value="1"/>
</dbReference>
<dbReference type="eggNOG" id="COG4783">
    <property type="taxonomic scope" value="Bacteria"/>
</dbReference>
<dbReference type="STRING" id="742817.HMPREF9449_01014"/>
<dbReference type="Gene3D" id="1.25.40.10">
    <property type="entry name" value="Tetratricopeptide repeat domain"/>
    <property type="match status" value="1"/>
</dbReference>
<dbReference type="AlphaFoldDB" id="H1DFH8"/>
<dbReference type="RefSeq" id="WP_009136162.1">
    <property type="nucleotide sequence ID" value="NZ_JH594596.1"/>
</dbReference>
<dbReference type="EMBL" id="ADMC01000016">
    <property type="protein sequence ID" value="EHP48869.1"/>
    <property type="molecule type" value="Genomic_DNA"/>
</dbReference>
<dbReference type="PATRIC" id="fig|742817.3.peg.1074"/>
<keyword evidence="1" id="KW-0732">Signal</keyword>
<dbReference type="InterPro" id="IPR011990">
    <property type="entry name" value="TPR-like_helical_dom_sf"/>
</dbReference>
<sequence>MRKTVLLILVSLLTGSLFAQDPGAAEKNAGNVAWKAKNYTEAFANFEKYLKAVNYADKAYIYNTAVAATKSKNYAAAEKYFEMAIKNNYKIGSSYLGKAQAEEDLKKEGEMVTTLEEGLKAVPGNAKLENMYGTYFLKKGVEAQKANNLTTAAENYTKITTLSNKDLKIKAYMALGSLYFNNGASILQKATSFANTDKEKYAAEKEKATSDFGKALGYVEQAKTLAPENPDVKELYAQIKAAMK</sequence>
<feature type="signal peptide" evidence="1">
    <location>
        <begin position="1"/>
        <end position="19"/>
    </location>
</feature>
<organism evidence="2 3">
    <name type="scientific">Odoribacter laneus YIT 12061</name>
    <dbReference type="NCBI Taxonomy" id="742817"/>
    <lineage>
        <taxon>Bacteria</taxon>
        <taxon>Pseudomonadati</taxon>
        <taxon>Bacteroidota</taxon>
        <taxon>Bacteroidia</taxon>
        <taxon>Bacteroidales</taxon>
        <taxon>Odoribacteraceae</taxon>
        <taxon>Odoribacter</taxon>
    </lineage>
</organism>